<evidence type="ECO:0000313" key="5">
    <source>
        <dbReference type="EMBL" id="RDI43210.1"/>
    </source>
</evidence>
<dbReference type="InterPro" id="IPR050624">
    <property type="entry name" value="HTH-type_Tx_Regulator"/>
</dbReference>
<feature type="domain" description="HTH tetR-type" evidence="4">
    <location>
        <begin position="11"/>
        <end position="71"/>
    </location>
</feature>
<evidence type="ECO:0000256" key="2">
    <source>
        <dbReference type="ARBA" id="ARBA00023125"/>
    </source>
</evidence>
<proteinExistence type="predicted"/>
<organism evidence="5 6">
    <name type="scientific">Falsibacillus pallidus</name>
    <dbReference type="NCBI Taxonomy" id="493781"/>
    <lineage>
        <taxon>Bacteria</taxon>
        <taxon>Bacillati</taxon>
        <taxon>Bacillota</taxon>
        <taxon>Bacilli</taxon>
        <taxon>Bacillales</taxon>
        <taxon>Bacillaceae</taxon>
        <taxon>Falsibacillus</taxon>
    </lineage>
</organism>
<dbReference type="PRINTS" id="PR00455">
    <property type="entry name" value="HTHTETR"/>
</dbReference>
<dbReference type="InterPro" id="IPR001647">
    <property type="entry name" value="HTH_TetR"/>
</dbReference>
<keyword evidence="2 3" id="KW-0238">DNA-binding</keyword>
<keyword evidence="1" id="KW-0678">Repressor</keyword>
<reference evidence="5 6" key="1">
    <citation type="submission" date="2018-07" db="EMBL/GenBank/DDBJ databases">
        <title>Genomic Encyclopedia of Type Strains, Phase IV (KMG-IV): sequencing the most valuable type-strain genomes for metagenomic binning, comparative biology and taxonomic classification.</title>
        <authorList>
            <person name="Goeker M."/>
        </authorList>
    </citation>
    <scope>NUCLEOTIDE SEQUENCE [LARGE SCALE GENOMIC DNA]</scope>
    <source>
        <strain evidence="5 6">DSM 25281</strain>
    </source>
</reference>
<dbReference type="SUPFAM" id="SSF48498">
    <property type="entry name" value="Tetracyclin repressor-like, C-terminal domain"/>
    <property type="match status" value="1"/>
</dbReference>
<dbReference type="InterPro" id="IPR036271">
    <property type="entry name" value="Tet_transcr_reg_TetR-rel_C_sf"/>
</dbReference>
<dbReference type="OrthoDB" id="9814703at2"/>
<sequence>MPPIVSEEYKTKMKKKIMETAFVCFAEKGFQNATMDDIVKNSGMSKGAIYNYFKSKDEIYIELMEQKTKESIDKINENLSKFDLAEEKMRYLLNIYSHQIERNPDWQNLIRVHIEFWLQSSRDENLKSMLDDRMKNIYQKLIIDILELGKKNGEFPGNLDSKMISTLFWSIIDGISIYYGVMKDDYPYKQMVEKAGEMIMKELVKKN</sequence>
<feature type="DNA-binding region" description="H-T-H motif" evidence="3">
    <location>
        <begin position="34"/>
        <end position="53"/>
    </location>
</feature>
<comment type="caution">
    <text evidence="5">The sequence shown here is derived from an EMBL/GenBank/DDBJ whole genome shotgun (WGS) entry which is preliminary data.</text>
</comment>
<evidence type="ECO:0000256" key="1">
    <source>
        <dbReference type="ARBA" id="ARBA00022491"/>
    </source>
</evidence>
<dbReference type="PANTHER" id="PTHR43479:SF11">
    <property type="entry name" value="ACREF_ENVCD OPERON REPRESSOR-RELATED"/>
    <property type="match status" value="1"/>
</dbReference>
<dbReference type="RefSeq" id="WP_114745504.1">
    <property type="nucleotide sequence ID" value="NZ_QQAY01000004.1"/>
</dbReference>
<dbReference type="PANTHER" id="PTHR43479">
    <property type="entry name" value="ACREF/ENVCD OPERON REPRESSOR-RELATED"/>
    <property type="match status" value="1"/>
</dbReference>
<accession>A0A370GIL6</accession>
<dbReference type="AlphaFoldDB" id="A0A370GIL6"/>
<keyword evidence="6" id="KW-1185">Reference proteome</keyword>
<dbReference type="InterPro" id="IPR013570">
    <property type="entry name" value="Tscrpt_reg_YsiA_C"/>
</dbReference>
<dbReference type="Proteomes" id="UP000255326">
    <property type="component" value="Unassembled WGS sequence"/>
</dbReference>
<dbReference type="GO" id="GO:0003677">
    <property type="term" value="F:DNA binding"/>
    <property type="evidence" value="ECO:0007669"/>
    <property type="project" value="UniProtKB-UniRule"/>
</dbReference>
<dbReference type="InterPro" id="IPR009057">
    <property type="entry name" value="Homeodomain-like_sf"/>
</dbReference>
<evidence type="ECO:0000313" key="6">
    <source>
        <dbReference type="Proteomes" id="UP000255326"/>
    </source>
</evidence>
<gene>
    <name evidence="5" type="ORF">DFR59_104265</name>
</gene>
<dbReference type="SUPFAM" id="SSF46689">
    <property type="entry name" value="Homeodomain-like"/>
    <property type="match status" value="1"/>
</dbReference>
<dbReference type="PROSITE" id="PS50977">
    <property type="entry name" value="HTH_TETR_2"/>
    <property type="match status" value="1"/>
</dbReference>
<evidence type="ECO:0000256" key="3">
    <source>
        <dbReference type="PROSITE-ProRule" id="PRU00335"/>
    </source>
</evidence>
<protein>
    <submittedName>
        <fullName evidence="5">TetR family transcriptional regulator</fullName>
    </submittedName>
</protein>
<name>A0A370GIL6_9BACI</name>
<dbReference type="Pfam" id="PF08359">
    <property type="entry name" value="TetR_C_4"/>
    <property type="match status" value="1"/>
</dbReference>
<dbReference type="Gene3D" id="1.10.10.60">
    <property type="entry name" value="Homeodomain-like"/>
    <property type="match status" value="1"/>
</dbReference>
<evidence type="ECO:0000259" key="4">
    <source>
        <dbReference type="PROSITE" id="PS50977"/>
    </source>
</evidence>
<dbReference type="Pfam" id="PF00440">
    <property type="entry name" value="TetR_N"/>
    <property type="match status" value="1"/>
</dbReference>
<dbReference type="Gene3D" id="1.10.357.10">
    <property type="entry name" value="Tetracycline Repressor, domain 2"/>
    <property type="match status" value="1"/>
</dbReference>
<dbReference type="EMBL" id="QQAY01000004">
    <property type="protein sequence ID" value="RDI43210.1"/>
    <property type="molecule type" value="Genomic_DNA"/>
</dbReference>